<proteinExistence type="predicted"/>
<keyword evidence="1" id="KW-0472">Membrane</keyword>
<keyword evidence="3" id="KW-1185">Reference proteome</keyword>
<name>A0A4U0EUB6_9FLAO</name>
<sequence length="170" mass="19320">MIPENNTLEILTLIFTIVTTICALYISYVALKHSARPKIVIDLLNDDNLICNQVTLLRFKVLNKGQWYSKPMAVGLNIYCNFDKYFELKKMYYGSVQQLKDKKAKKGVGNMSYFKAKGLKVGGGKEGEEFHVKIIAPKKPGTYQIRVEAYSDNGVSYRKDINIKAILNNI</sequence>
<reference evidence="2 3" key="1">
    <citation type="submission" date="2019-04" db="EMBL/GenBank/DDBJ databases">
        <title>Lacinutrix sp. nov., isolated from marine water.</title>
        <authorList>
            <person name="Kim W."/>
        </authorList>
    </citation>
    <scope>NUCLEOTIDE SEQUENCE [LARGE SCALE GENOMIC DNA]</scope>
    <source>
        <strain evidence="2 3">CAU 1491</strain>
    </source>
</reference>
<dbReference type="EMBL" id="SUPL01000005">
    <property type="protein sequence ID" value="TJY34824.1"/>
    <property type="molecule type" value="Genomic_DNA"/>
</dbReference>
<evidence type="ECO:0000313" key="2">
    <source>
        <dbReference type="EMBL" id="TJY34824.1"/>
    </source>
</evidence>
<gene>
    <name evidence="2" type="ORF">E5167_11005</name>
</gene>
<accession>A0A4U0EUB6</accession>
<organism evidence="2 3">
    <name type="scientific">Pontimicrobium aquaticum</name>
    <dbReference type="NCBI Taxonomy" id="2565367"/>
    <lineage>
        <taxon>Bacteria</taxon>
        <taxon>Pseudomonadati</taxon>
        <taxon>Bacteroidota</taxon>
        <taxon>Flavobacteriia</taxon>
        <taxon>Flavobacteriales</taxon>
        <taxon>Flavobacteriaceae</taxon>
        <taxon>Pontimicrobium</taxon>
    </lineage>
</organism>
<evidence type="ECO:0000256" key="1">
    <source>
        <dbReference type="SAM" id="Phobius"/>
    </source>
</evidence>
<keyword evidence="1" id="KW-1133">Transmembrane helix</keyword>
<dbReference type="Proteomes" id="UP000307657">
    <property type="component" value="Unassembled WGS sequence"/>
</dbReference>
<protein>
    <submittedName>
        <fullName evidence="2">Uncharacterized protein</fullName>
    </submittedName>
</protein>
<dbReference type="AlphaFoldDB" id="A0A4U0EUB6"/>
<feature type="transmembrane region" description="Helical" evidence="1">
    <location>
        <begin position="12"/>
        <end position="31"/>
    </location>
</feature>
<keyword evidence="1" id="KW-0812">Transmembrane</keyword>
<evidence type="ECO:0000313" key="3">
    <source>
        <dbReference type="Proteomes" id="UP000307657"/>
    </source>
</evidence>
<dbReference type="RefSeq" id="WP_136844009.1">
    <property type="nucleotide sequence ID" value="NZ_SUPL01000005.1"/>
</dbReference>
<comment type="caution">
    <text evidence="2">The sequence shown here is derived from an EMBL/GenBank/DDBJ whole genome shotgun (WGS) entry which is preliminary data.</text>
</comment>